<accession>A0A7T8DV30</accession>
<dbReference type="AlphaFoldDB" id="A0A7T8DV30"/>
<organism evidence="2">
    <name type="scientific">Pisum sativum</name>
    <name type="common">Garden pea</name>
    <name type="synonym">Lathyrus oleraceus</name>
    <dbReference type="NCBI Taxonomy" id="3888"/>
    <lineage>
        <taxon>Eukaryota</taxon>
        <taxon>Viridiplantae</taxon>
        <taxon>Streptophyta</taxon>
        <taxon>Embryophyta</taxon>
        <taxon>Tracheophyta</taxon>
        <taxon>Spermatophyta</taxon>
        <taxon>Magnoliopsida</taxon>
        <taxon>eudicotyledons</taxon>
        <taxon>Gunneridae</taxon>
        <taxon>Pentapetalae</taxon>
        <taxon>rosids</taxon>
        <taxon>fabids</taxon>
        <taxon>Fabales</taxon>
        <taxon>Fabaceae</taxon>
        <taxon>Papilionoideae</taxon>
        <taxon>50 kb inversion clade</taxon>
        <taxon>NPAAA clade</taxon>
        <taxon>Hologalegina</taxon>
        <taxon>IRL clade</taxon>
        <taxon>Fabeae</taxon>
        <taxon>Lathyrus</taxon>
    </lineage>
</organism>
<protein>
    <submittedName>
        <fullName evidence="2">Nodule-specific cysteine-rich peptide G14</fullName>
    </submittedName>
</protein>
<sequence length="73" mass="8542">MIKLVSIYYMQKKLNMSQIPNLFFALITFLYVFLDETKYSSKKLFCENSSDCPRSSCYPFSSPICITDICRCI</sequence>
<feature type="domain" description="Late nodulin" evidence="1">
    <location>
        <begin position="16"/>
        <end position="71"/>
    </location>
</feature>
<evidence type="ECO:0000259" key="1">
    <source>
        <dbReference type="Pfam" id="PF07127"/>
    </source>
</evidence>
<reference evidence="2" key="1">
    <citation type="journal article" date="2020" name="Mol. Cell">
        <title>Proteome analysis reveals a significant host-specific response in Rhizobium leguminosarum bv viciae endosymbiotic cells.</title>
        <authorList>
            <person name="Duran D."/>
            <person name="Albareda M."/>
            <person name="Marina A."/>
            <person name="Garcia C."/>
            <person name="Ruiz-Argueso T."/>
            <person name="Palacios J."/>
        </authorList>
    </citation>
    <scope>NUCLEOTIDE SEQUENCE</scope>
    <source>
        <tissue evidence="2">Root nodules</tissue>
    </source>
</reference>
<dbReference type="EMBL" id="MT371112">
    <property type="protein sequence ID" value="QQO74630.1"/>
    <property type="molecule type" value="mRNA"/>
</dbReference>
<proteinExistence type="evidence at transcript level"/>
<dbReference type="InterPro" id="IPR009810">
    <property type="entry name" value="Nodulin_late_dom"/>
</dbReference>
<evidence type="ECO:0000313" key="2">
    <source>
        <dbReference type="EMBL" id="QQO74630.1"/>
    </source>
</evidence>
<dbReference type="Pfam" id="PF07127">
    <property type="entry name" value="Nodulin_late"/>
    <property type="match status" value="1"/>
</dbReference>
<dbReference type="GO" id="GO:0046872">
    <property type="term" value="F:metal ion binding"/>
    <property type="evidence" value="ECO:0007669"/>
    <property type="project" value="InterPro"/>
</dbReference>
<name>A0A7T8DV30_PEA</name>